<name>A0ABN3ELB3_9ACTN</name>
<dbReference type="Gene3D" id="3.40.33.10">
    <property type="entry name" value="CAP"/>
    <property type="match status" value="1"/>
</dbReference>
<organism evidence="5 6">
    <name type="scientific">Kitasatospora cystarginea</name>
    <dbReference type="NCBI Taxonomy" id="58350"/>
    <lineage>
        <taxon>Bacteria</taxon>
        <taxon>Bacillati</taxon>
        <taxon>Actinomycetota</taxon>
        <taxon>Actinomycetes</taxon>
        <taxon>Kitasatosporales</taxon>
        <taxon>Streptomycetaceae</taxon>
        <taxon>Kitasatospora</taxon>
    </lineage>
</organism>
<gene>
    <name evidence="5" type="ORF">GCM10010430_53780</name>
</gene>
<evidence type="ECO:0000256" key="1">
    <source>
        <dbReference type="SAM" id="MobiDB-lite"/>
    </source>
</evidence>
<evidence type="ECO:0000259" key="4">
    <source>
        <dbReference type="Pfam" id="PF00652"/>
    </source>
</evidence>
<evidence type="ECO:0008006" key="7">
    <source>
        <dbReference type="Google" id="ProtNLM"/>
    </source>
</evidence>
<comment type="caution">
    <text evidence="5">The sequence shown here is derived from an EMBL/GenBank/DDBJ whole genome shotgun (WGS) entry which is preliminary data.</text>
</comment>
<evidence type="ECO:0000259" key="3">
    <source>
        <dbReference type="Pfam" id="PF00188"/>
    </source>
</evidence>
<dbReference type="PROSITE" id="PS50231">
    <property type="entry name" value="RICIN_B_LECTIN"/>
    <property type="match status" value="1"/>
</dbReference>
<dbReference type="PANTHER" id="PTHR31157:SF1">
    <property type="entry name" value="SCP DOMAIN-CONTAINING PROTEIN"/>
    <property type="match status" value="1"/>
</dbReference>
<dbReference type="InterPro" id="IPR014044">
    <property type="entry name" value="CAP_dom"/>
</dbReference>
<reference evidence="5 6" key="1">
    <citation type="journal article" date="2019" name="Int. J. Syst. Evol. Microbiol.">
        <title>The Global Catalogue of Microorganisms (GCM) 10K type strain sequencing project: providing services to taxonomists for standard genome sequencing and annotation.</title>
        <authorList>
            <consortium name="The Broad Institute Genomics Platform"/>
            <consortium name="The Broad Institute Genome Sequencing Center for Infectious Disease"/>
            <person name="Wu L."/>
            <person name="Ma J."/>
        </authorList>
    </citation>
    <scope>NUCLEOTIDE SEQUENCE [LARGE SCALE GENOMIC DNA]</scope>
    <source>
        <strain evidence="5 6">JCM 7356</strain>
    </source>
</reference>
<keyword evidence="6" id="KW-1185">Reference proteome</keyword>
<feature type="domain" description="Ricin B lectin" evidence="4">
    <location>
        <begin position="34"/>
        <end position="75"/>
    </location>
</feature>
<proteinExistence type="predicted"/>
<accession>A0ABN3ELB3</accession>
<dbReference type="PANTHER" id="PTHR31157">
    <property type="entry name" value="SCP DOMAIN-CONTAINING PROTEIN"/>
    <property type="match status" value="1"/>
</dbReference>
<dbReference type="SUPFAM" id="SSF55797">
    <property type="entry name" value="PR-1-like"/>
    <property type="match status" value="1"/>
</dbReference>
<dbReference type="Gene3D" id="2.80.10.50">
    <property type="match status" value="1"/>
</dbReference>
<dbReference type="InterPro" id="IPR035940">
    <property type="entry name" value="CAP_sf"/>
</dbReference>
<dbReference type="Pfam" id="PF00188">
    <property type="entry name" value="CAP"/>
    <property type="match status" value="1"/>
</dbReference>
<evidence type="ECO:0000256" key="2">
    <source>
        <dbReference type="SAM" id="SignalP"/>
    </source>
</evidence>
<dbReference type="CDD" id="cd05379">
    <property type="entry name" value="CAP_bacterial"/>
    <property type="match status" value="1"/>
</dbReference>
<dbReference type="EMBL" id="BAAATR010000028">
    <property type="protein sequence ID" value="GAA2262616.1"/>
    <property type="molecule type" value="Genomic_DNA"/>
</dbReference>
<dbReference type="InterPro" id="IPR000772">
    <property type="entry name" value="Ricin_B_lectin"/>
</dbReference>
<dbReference type="SUPFAM" id="SSF50370">
    <property type="entry name" value="Ricin B-like lectins"/>
    <property type="match status" value="1"/>
</dbReference>
<dbReference type="Pfam" id="PF00652">
    <property type="entry name" value="Ricin_B_lectin"/>
    <property type="match status" value="1"/>
</dbReference>
<dbReference type="Proteomes" id="UP001500305">
    <property type="component" value="Unassembled WGS sequence"/>
</dbReference>
<evidence type="ECO:0000313" key="5">
    <source>
        <dbReference type="EMBL" id="GAA2262616.1"/>
    </source>
</evidence>
<dbReference type="InterPro" id="IPR035992">
    <property type="entry name" value="Ricin_B-like_lectins"/>
</dbReference>
<feature type="region of interest" description="Disordered" evidence="1">
    <location>
        <begin position="96"/>
        <end position="123"/>
    </location>
</feature>
<dbReference type="RefSeq" id="WP_344639083.1">
    <property type="nucleotide sequence ID" value="NZ_BAAATR010000028.1"/>
</dbReference>
<protein>
    <recommendedName>
        <fullName evidence="7">SCP domain-containing protein</fullName>
    </recommendedName>
</protein>
<sequence>MTVRVLGRALAVAAVLVAAGAGLTGSAQAAAGQSGQIQGNGGKCLDVPGGTTTNGTQVQIYTCNRTGAQVWTAPQEPSDPSTLQQQVIDLVNNYRAQNGKPPLEPDPALTRTAQDEADAEAAHGQEGHYTFDHIFDSLQAYGYSHPMGAVAENAAGAPGFWTDAQSVVQAWIDEPTHRAYMLGDFTYTGVGLTVDNGTYWWAQDFAG</sequence>
<feature type="signal peptide" evidence="2">
    <location>
        <begin position="1"/>
        <end position="29"/>
    </location>
</feature>
<evidence type="ECO:0000313" key="6">
    <source>
        <dbReference type="Proteomes" id="UP001500305"/>
    </source>
</evidence>
<feature type="chain" id="PRO_5046572217" description="SCP domain-containing protein" evidence="2">
    <location>
        <begin position="30"/>
        <end position="207"/>
    </location>
</feature>
<keyword evidence="2" id="KW-0732">Signal</keyword>
<feature type="domain" description="SCP" evidence="3">
    <location>
        <begin position="89"/>
        <end position="205"/>
    </location>
</feature>